<keyword evidence="8" id="KW-1185">Reference proteome</keyword>
<evidence type="ECO:0000259" key="6">
    <source>
        <dbReference type="Pfam" id="PF03712"/>
    </source>
</evidence>
<dbReference type="Proteomes" id="UP001634394">
    <property type="component" value="Unassembled WGS sequence"/>
</dbReference>
<accession>A0ABD3X9W4</accession>
<evidence type="ECO:0000256" key="2">
    <source>
        <dbReference type="ARBA" id="ARBA00023157"/>
    </source>
</evidence>
<dbReference type="EMBL" id="JBJQND010000003">
    <property type="protein sequence ID" value="KAL3881812.1"/>
    <property type="molecule type" value="Genomic_DNA"/>
</dbReference>
<dbReference type="Pfam" id="PF03712">
    <property type="entry name" value="Cu2_monoox_C"/>
    <property type="match status" value="1"/>
</dbReference>
<dbReference type="InterPro" id="IPR000323">
    <property type="entry name" value="Cu2_ascorb_mOase_N"/>
</dbReference>
<dbReference type="InterPro" id="IPR024548">
    <property type="entry name" value="Cu2_monoox_C"/>
</dbReference>
<keyword evidence="1 4" id="KW-0732">Signal</keyword>
<evidence type="ECO:0000256" key="4">
    <source>
        <dbReference type="SAM" id="SignalP"/>
    </source>
</evidence>
<dbReference type="Gene3D" id="2.60.120.230">
    <property type="match status" value="1"/>
</dbReference>
<dbReference type="AlphaFoldDB" id="A0ABD3X9W4"/>
<dbReference type="Gene3D" id="2.60.120.310">
    <property type="entry name" value="Copper type II, ascorbate-dependent monooxygenase, N-terminal domain"/>
    <property type="match status" value="1"/>
</dbReference>
<dbReference type="SUPFAM" id="SSF49742">
    <property type="entry name" value="PHM/PNGase F"/>
    <property type="match status" value="2"/>
</dbReference>
<dbReference type="InterPro" id="IPR036939">
    <property type="entry name" value="Cu2_ascorb_mOase_N_sf"/>
</dbReference>
<comment type="caution">
    <text evidence="7">The sequence shown here is derived from an EMBL/GenBank/DDBJ whole genome shotgun (WGS) entry which is preliminary data.</text>
</comment>
<feature type="signal peptide" evidence="4">
    <location>
        <begin position="1"/>
        <end position="28"/>
    </location>
</feature>
<feature type="domain" description="Copper type II ascorbate-dependent monooxygenase C-terminal" evidence="6">
    <location>
        <begin position="207"/>
        <end position="301"/>
    </location>
</feature>
<dbReference type="PANTHER" id="PTHR10680:SF38">
    <property type="entry name" value="BLL1368 PROTEIN"/>
    <property type="match status" value="1"/>
</dbReference>
<feature type="domain" description="Copper type II ascorbate-dependent monooxygenase N-terminal" evidence="5">
    <location>
        <begin position="51"/>
        <end position="157"/>
    </location>
</feature>
<evidence type="ECO:0000313" key="7">
    <source>
        <dbReference type="EMBL" id="KAL3881812.1"/>
    </source>
</evidence>
<name>A0ABD3X9W4_SINWO</name>
<organism evidence="7 8">
    <name type="scientific">Sinanodonta woodiana</name>
    <name type="common">Chinese pond mussel</name>
    <name type="synonym">Anodonta woodiana</name>
    <dbReference type="NCBI Taxonomy" id="1069815"/>
    <lineage>
        <taxon>Eukaryota</taxon>
        <taxon>Metazoa</taxon>
        <taxon>Spiralia</taxon>
        <taxon>Lophotrochozoa</taxon>
        <taxon>Mollusca</taxon>
        <taxon>Bivalvia</taxon>
        <taxon>Autobranchia</taxon>
        <taxon>Heteroconchia</taxon>
        <taxon>Palaeoheterodonta</taxon>
        <taxon>Unionida</taxon>
        <taxon>Unionoidea</taxon>
        <taxon>Unionidae</taxon>
        <taxon>Unioninae</taxon>
        <taxon>Sinanodonta</taxon>
    </lineage>
</organism>
<reference evidence="7 8" key="1">
    <citation type="submission" date="2024-11" db="EMBL/GenBank/DDBJ databases">
        <title>Chromosome-level genome assembly of the freshwater bivalve Anodonta woodiana.</title>
        <authorList>
            <person name="Chen X."/>
        </authorList>
    </citation>
    <scope>NUCLEOTIDE SEQUENCE [LARGE SCALE GENOMIC DNA]</scope>
    <source>
        <strain evidence="7">MN2024</strain>
        <tissue evidence="7">Gills</tissue>
    </source>
</reference>
<dbReference type="PANTHER" id="PTHR10680">
    <property type="entry name" value="PEPTIDYL-GLYCINE ALPHA-AMIDATING MONOOXYGENASE"/>
    <property type="match status" value="1"/>
</dbReference>
<evidence type="ECO:0000313" key="8">
    <source>
        <dbReference type="Proteomes" id="UP001634394"/>
    </source>
</evidence>
<keyword evidence="2" id="KW-1015">Disulfide bond</keyword>
<dbReference type="InterPro" id="IPR014784">
    <property type="entry name" value="Cu2_ascorb_mOase-like_C"/>
</dbReference>
<gene>
    <name evidence="7" type="ORF">ACJMK2_028204</name>
</gene>
<evidence type="ECO:0008006" key="9">
    <source>
        <dbReference type="Google" id="ProtNLM"/>
    </source>
</evidence>
<proteinExistence type="predicted"/>
<evidence type="ECO:0000256" key="1">
    <source>
        <dbReference type="ARBA" id="ARBA00022729"/>
    </source>
</evidence>
<protein>
    <recommendedName>
        <fullName evidence="9">Peptidylglycine monooxygenase</fullName>
    </recommendedName>
</protein>
<dbReference type="InterPro" id="IPR008977">
    <property type="entry name" value="PHM/PNGase_F_dom_sf"/>
</dbReference>
<evidence type="ECO:0000256" key="3">
    <source>
        <dbReference type="ARBA" id="ARBA00023180"/>
    </source>
</evidence>
<evidence type="ECO:0000259" key="5">
    <source>
        <dbReference type="Pfam" id="PF01082"/>
    </source>
</evidence>
<sequence length="364" mass="41193">MRQQATTVQPSVIMISILALITLPLIQTSPIKISSEVTGKAVIQIPRFRAEEPDAYMCMAVPATDIELKNVVGYKVEVIKEITHHISVAFCEDYETNQPLWDCKNHHGDICSGRSIAFGGWDGYSGHHKDTWFPDDVGIQFGKDLKLNYIVIQMHLEEAVLDPSALKSNPANITLFLTEQSRKYSYQKVNLFSYGYIPPFSEDFKAELTYKWEGSPINAYEYFAHTHAYGYLLEGYIVRNNTIIFSMKENTQEKKQDMTPVEGGLVEIRPGDVLALRCSYRNPGQKNITFGLKGGDEMCNLIYNFKYDAKDIDAFPRSIKSGADVQDRVWCPKDGIGQVDVLCDMQQAASVIRRPRTTKYSNVI</sequence>
<keyword evidence="3" id="KW-0325">Glycoprotein</keyword>
<feature type="chain" id="PRO_5044850087" description="Peptidylglycine monooxygenase" evidence="4">
    <location>
        <begin position="29"/>
        <end position="364"/>
    </location>
</feature>
<dbReference type="Pfam" id="PF01082">
    <property type="entry name" value="Cu2_monooxygen"/>
    <property type="match status" value="1"/>
</dbReference>